<protein>
    <recommendedName>
        <fullName evidence="2">PWWP domain-containing protein</fullName>
    </recommendedName>
</protein>
<dbReference type="PANTHER" id="PTHR16112:SF22">
    <property type="entry name" value="PWWP DOMAIN-CONTAINING 2B"/>
    <property type="match status" value="1"/>
</dbReference>
<feature type="compositionally biased region" description="Basic residues" evidence="1">
    <location>
        <begin position="358"/>
        <end position="373"/>
    </location>
</feature>
<dbReference type="Proteomes" id="UP000466442">
    <property type="component" value="Unassembled WGS sequence"/>
</dbReference>
<organism evidence="3 4">
    <name type="scientific">Apolygus lucorum</name>
    <name type="common">Small green plant bug</name>
    <name type="synonym">Lygocoris lucorum</name>
    <dbReference type="NCBI Taxonomy" id="248454"/>
    <lineage>
        <taxon>Eukaryota</taxon>
        <taxon>Metazoa</taxon>
        <taxon>Ecdysozoa</taxon>
        <taxon>Arthropoda</taxon>
        <taxon>Hexapoda</taxon>
        <taxon>Insecta</taxon>
        <taxon>Pterygota</taxon>
        <taxon>Neoptera</taxon>
        <taxon>Paraneoptera</taxon>
        <taxon>Hemiptera</taxon>
        <taxon>Heteroptera</taxon>
        <taxon>Panheteroptera</taxon>
        <taxon>Cimicomorpha</taxon>
        <taxon>Miridae</taxon>
        <taxon>Mirini</taxon>
        <taxon>Apolygus</taxon>
    </lineage>
</organism>
<dbReference type="InterPro" id="IPR000313">
    <property type="entry name" value="PWWP_dom"/>
</dbReference>
<dbReference type="PROSITE" id="PS50812">
    <property type="entry name" value="PWWP"/>
    <property type="match status" value="1"/>
</dbReference>
<dbReference type="SMART" id="SM00293">
    <property type="entry name" value="PWWP"/>
    <property type="match status" value="1"/>
</dbReference>
<feature type="compositionally biased region" description="Polar residues" evidence="1">
    <location>
        <begin position="142"/>
        <end position="151"/>
    </location>
</feature>
<dbReference type="Gene3D" id="2.30.30.140">
    <property type="match status" value="1"/>
</dbReference>
<dbReference type="AlphaFoldDB" id="A0A8S9WTB5"/>
<dbReference type="GO" id="GO:0005634">
    <property type="term" value="C:nucleus"/>
    <property type="evidence" value="ECO:0007669"/>
    <property type="project" value="TreeGrafter"/>
</dbReference>
<feature type="region of interest" description="Disordered" evidence="1">
    <location>
        <begin position="526"/>
        <end position="551"/>
    </location>
</feature>
<dbReference type="OrthoDB" id="5964980at2759"/>
<dbReference type="GO" id="GO:0010369">
    <property type="term" value="C:chromocenter"/>
    <property type="evidence" value="ECO:0007669"/>
    <property type="project" value="TreeGrafter"/>
</dbReference>
<name>A0A8S9WTB5_APOLU</name>
<comment type="caution">
    <text evidence="3">The sequence shown here is derived from an EMBL/GenBank/DDBJ whole genome shotgun (WGS) entry which is preliminary data.</text>
</comment>
<feature type="compositionally biased region" description="Basic and acidic residues" evidence="1">
    <location>
        <begin position="152"/>
        <end position="164"/>
    </location>
</feature>
<accession>A0A8S9WTB5</accession>
<gene>
    <name evidence="3" type="ORF">GE061_006481</name>
</gene>
<dbReference type="PANTHER" id="PTHR16112">
    <property type="entry name" value="METHYL-CPG BINDING PROTEIN, DROSOPHILA"/>
    <property type="match status" value="1"/>
</dbReference>
<evidence type="ECO:0000259" key="2">
    <source>
        <dbReference type="PROSITE" id="PS50812"/>
    </source>
</evidence>
<sequence length="551" mass="61662">MNNSSANMAESQIDTTVMLTTNSKILVTVDEALQDIIVVSYAVESKLFQGVLLNSTKRYLPCKLDDAIKSTSDAKPEAATEEDKLYFSVKQRFTYFQEKHVNHIHLQKKVTSKSKNQKMTVRLRPRQVLCSKCKSICNENSENVNSHQTRSNNDRNPEPPEKTPPRPLFTENRSDNLPTHLPNSSPPKLCPSFVPRFPRISQRISENTENSKPISNGSGVVTKVEEEFWIKPQELGEEEGREGDDEDERQMVLRKKRSVGSMEDLWDETVFEEGSKKAKTTPVIKISFGSQGEGTVVKIPPKVQASESEAEEKPKSVLEAKAAKKAMKKAKKEAKKKTFGSPMRTRRSSTPESDALQYRKHRHKMKHRKKHKADKPDEEIKERCLKQKLSINLKRVTPTTYEKAQSSTSGSDSASPVSEEVPDFPAADPIEGTSDVSSCKTTDGSVVTVGDIVWGKIQGCPWWPGKILNILIKSENNSWHAHVSWFGSTTSSLMPCDQLSPFLQTFKVRFNKRKKSAGYKEAIRQATTEASASNPELPVPEGVLAEETAAS</sequence>
<feature type="compositionally biased region" description="Low complexity" evidence="1">
    <location>
        <begin position="406"/>
        <end position="418"/>
    </location>
</feature>
<keyword evidence="4" id="KW-1185">Reference proteome</keyword>
<feature type="compositionally biased region" description="Basic residues" evidence="1">
    <location>
        <begin position="323"/>
        <end position="338"/>
    </location>
</feature>
<evidence type="ECO:0000256" key="1">
    <source>
        <dbReference type="SAM" id="MobiDB-lite"/>
    </source>
</evidence>
<feature type="compositionally biased region" description="Basic and acidic residues" evidence="1">
    <location>
        <begin position="311"/>
        <end position="322"/>
    </location>
</feature>
<evidence type="ECO:0000313" key="4">
    <source>
        <dbReference type="Proteomes" id="UP000466442"/>
    </source>
</evidence>
<feature type="region of interest" description="Disordered" evidence="1">
    <location>
        <begin position="142"/>
        <end position="193"/>
    </location>
</feature>
<dbReference type="CDD" id="cd20140">
    <property type="entry name" value="PWWP_PWWP2"/>
    <property type="match status" value="1"/>
</dbReference>
<feature type="region of interest" description="Disordered" evidence="1">
    <location>
        <begin position="299"/>
        <end position="379"/>
    </location>
</feature>
<dbReference type="EMBL" id="WIXP02000014">
    <property type="protein sequence ID" value="KAF6200180.1"/>
    <property type="molecule type" value="Genomic_DNA"/>
</dbReference>
<dbReference type="Pfam" id="PF00855">
    <property type="entry name" value="PWWP"/>
    <property type="match status" value="1"/>
</dbReference>
<dbReference type="SUPFAM" id="SSF63748">
    <property type="entry name" value="Tudor/PWWP/MBT"/>
    <property type="match status" value="1"/>
</dbReference>
<dbReference type="GO" id="GO:0003682">
    <property type="term" value="F:chromatin binding"/>
    <property type="evidence" value="ECO:0007669"/>
    <property type="project" value="TreeGrafter"/>
</dbReference>
<reference evidence="3" key="1">
    <citation type="journal article" date="2021" name="Mol. Ecol. Resour.">
        <title>Apolygus lucorum genome provides insights into omnivorousness and mesophyll feeding.</title>
        <authorList>
            <person name="Liu Y."/>
            <person name="Liu H."/>
            <person name="Wang H."/>
            <person name="Huang T."/>
            <person name="Liu B."/>
            <person name="Yang B."/>
            <person name="Yin L."/>
            <person name="Li B."/>
            <person name="Zhang Y."/>
            <person name="Zhang S."/>
            <person name="Jiang F."/>
            <person name="Zhang X."/>
            <person name="Ren Y."/>
            <person name="Wang B."/>
            <person name="Wang S."/>
            <person name="Lu Y."/>
            <person name="Wu K."/>
            <person name="Fan W."/>
            <person name="Wang G."/>
        </authorList>
    </citation>
    <scope>NUCLEOTIDE SEQUENCE</scope>
    <source>
        <strain evidence="3">12Hb</strain>
    </source>
</reference>
<feature type="region of interest" description="Disordered" evidence="1">
    <location>
        <begin position="397"/>
        <end position="439"/>
    </location>
</feature>
<feature type="domain" description="PWWP" evidence="2">
    <location>
        <begin position="449"/>
        <end position="505"/>
    </location>
</feature>
<proteinExistence type="predicted"/>
<evidence type="ECO:0000313" key="3">
    <source>
        <dbReference type="EMBL" id="KAF6200180.1"/>
    </source>
</evidence>